<keyword evidence="4 8" id="KW-0812">Transmembrane</keyword>
<gene>
    <name evidence="10" type="ORF">E4U42_006201</name>
</gene>
<feature type="transmembrane region" description="Helical" evidence="8">
    <location>
        <begin position="155"/>
        <end position="173"/>
    </location>
</feature>
<evidence type="ECO:0000256" key="4">
    <source>
        <dbReference type="ARBA" id="ARBA00022692"/>
    </source>
</evidence>
<comment type="caution">
    <text evidence="10">The sequence shown here is derived from an EMBL/GenBank/DDBJ whole genome shotgun (WGS) entry which is preliminary data.</text>
</comment>
<evidence type="ECO:0000256" key="5">
    <source>
        <dbReference type="ARBA" id="ARBA00022989"/>
    </source>
</evidence>
<dbReference type="GO" id="GO:0005351">
    <property type="term" value="F:carbohydrate:proton symporter activity"/>
    <property type="evidence" value="ECO:0007669"/>
    <property type="project" value="TreeGrafter"/>
</dbReference>
<evidence type="ECO:0000259" key="9">
    <source>
        <dbReference type="PROSITE" id="PS50850"/>
    </source>
</evidence>
<feature type="transmembrane region" description="Helical" evidence="8">
    <location>
        <begin position="445"/>
        <end position="466"/>
    </location>
</feature>
<dbReference type="InterPro" id="IPR050360">
    <property type="entry name" value="MFS_Sugar_Transporters"/>
</dbReference>
<dbReference type="Gene3D" id="1.20.1250.20">
    <property type="entry name" value="MFS general substrate transporter like domains"/>
    <property type="match status" value="1"/>
</dbReference>
<dbReference type="InterPro" id="IPR020846">
    <property type="entry name" value="MFS_dom"/>
</dbReference>
<dbReference type="InterPro" id="IPR005828">
    <property type="entry name" value="MFS_sugar_transport-like"/>
</dbReference>
<dbReference type="PANTHER" id="PTHR48022:SF79">
    <property type="entry name" value="LACTOSE PERMEASE, PUTATIVE (AFU_ORTHOLOGUE AFUA_6G01860)-RELATED"/>
    <property type="match status" value="1"/>
</dbReference>
<evidence type="ECO:0000313" key="11">
    <source>
        <dbReference type="Proteomes" id="UP000811619"/>
    </source>
</evidence>
<keyword evidence="6 8" id="KW-0472">Membrane</keyword>
<accession>A0A8K0NGY0</accession>
<keyword evidence="3 7" id="KW-0813">Transport</keyword>
<comment type="similarity">
    <text evidence="2 7">Belongs to the major facilitator superfamily. Sugar transporter (TC 2.A.1.1) family.</text>
</comment>
<feature type="transmembrane region" description="Helical" evidence="8">
    <location>
        <begin position="373"/>
        <end position="390"/>
    </location>
</feature>
<dbReference type="PROSITE" id="PS50850">
    <property type="entry name" value="MFS"/>
    <property type="match status" value="1"/>
</dbReference>
<dbReference type="InterPro" id="IPR036259">
    <property type="entry name" value="MFS_trans_sf"/>
</dbReference>
<name>A0A8K0NGY0_9HYPO</name>
<keyword evidence="11" id="KW-1185">Reference proteome</keyword>
<feature type="transmembrane region" description="Helical" evidence="8">
    <location>
        <begin position="125"/>
        <end position="143"/>
    </location>
</feature>
<dbReference type="AlphaFoldDB" id="A0A8K0NGY0"/>
<feature type="transmembrane region" description="Helical" evidence="8">
    <location>
        <begin position="66"/>
        <end position="87"/>
    </location>
</feature>
<dbReference type="FunFam" id="1.20.1250.20:FF:000134">
    <property type="entry name" value="MFS sugar transporter protein"/>
    <property type="match status" value="1"/>
</dbReference>
<organism evidence="10 11">
    <name type="scientific">Claviceps africana</name>
    <dbReference type="NCBI Taxonomy" id="83212"/>
    <lineage>
        <taxon>Eukaryota</taxon>
        <taxon>Fungi</taxon>
        <taxon>Dikarya</taxon>
        <taxon>Ascomycota</taxon>
        <taxon>Pezizomycotina</taxon>
        <taxon>Sordariomycetes</taxon>
        <taxon>Hypocreomycetidae</taxon>
        <taxon>Hypocreales</taxon>
        <taxon>Clavicipitaceae</taxon>
        <taxon>Claviceps</taxon>
    </lineage>
</organism>
<protein>
    <recommendedName>
        <fullName evidence="9">Major facilitator superfamily (MFS) profile domain-containing protein</fullName>
    </recommendedName>
</protein>
<evidence type="ECO:0000256" key="2">
    <source>
        <dbReference type="ARBA" id="ARBA00010992"/>
    </source>
</evidence>
<feature type="transmembrane region" description="Helical" evidence="8">
    <location>
        <begin position="185"/>
        <end position="205"/>
    </location>
</feature>
<comment type="subcellular location">
    <subcellularLocation>
        <location evidence="1">Membrane</location>
        <topology evidence="1">Multi-pass membrane protein</topology>
    </subcellularLocation>
</comment>
<feature type="domain" description="Major facilitator superfamily (MFS) profile" evidence="9">
    <location>
        <begin position="46"/>
        <end position="497"/>
    </location>
</feature>
<dbReference type="NCBIfam" id="TIGR00879">
    <property type="entry name" value="SP"/>
    <property type="match status" value="1"/>
</dbReference>
<proteinExistence type="inferred from homology"/>
<dbReference type="GO" id="GO:0016020">
    <property type="term" value="C:membrane"/>
    <property type="evidence" value="ECO:0007669"/>
    <property type="project" value="UniProtKB-SubCell"/>
</dbReference>
<evidence type="ECO:0000256" key="6">
    <source>
        <dbReference type="ARBA" id="ARBA00023136"/>
    </source>
</evidence>
<keyword evidence="5 8" id="KW-1133">Transmembrane helix</keyword>
<dbReference type="PANTHER" id="PTHR48022">
    <property type="entry name" value="PLASTIDIC GLUCOSE TRANSPORTER 4"/>
    <property type="match status" value="1"/>
</dbReference>
<dbReference type="EMBL" id="SRPY01000614">
    <property type="protein sequence ID" value="KAG5920410.1"/>
    <property type="molecule type" value="Genomic_DNA"/>
</dbReference>
<evidence type="ECO:0000256" key="8">
    <source>
        <dbReference type="SAM" id="Phobius"/>
    </source>
</evidence>
<dbReference type="OrthoDB" id="6133115at2759"/>
<dbReference type="InterPro" id="IPR003663">
    <property type="entry name" value="Sugar/inositol_transpt"/>
</dbReference>
<evidence type="ECO:0000256" key="3">
    <source>
        <dbReference type="ARBA" id="ARBA00022448"/>
    </source>
</evidence>
<dbReference type="Pfam" id="PF00083">
    <property type="entry name" value="Sugar_tr"/>
    <property type="match status" value="1"/>
</dbReference>
<reference evidence="10" key="1">
    <citation type="journal article" date="2020" name="bioRxiv">
        <title>Whole genome comparisons of ergot fungi reveals the divergence and evolution of species within the genus Claviceps are the result of varying mechanisms driving genome evolution and host range expansion.</title>
        <authorList>
            <person name="Wyka S.A."/>
            <person name="Mondo S.J."/>
            <person name="Liu M."/>
            <person name="Dettman J."/>
            <person name="Nalam V."/>
            <person name="Broders K.D."/>
        </authorList>
    </citation>
    <scope>NUCLEOTIDE SEQUENCE</scope>
    <source>
        <strain evidence="10">CCC 489</strain>
    </source>
</reference>
<feature type="transmembrane region" description="Helical" evidence="8">
    <location>
        <begin position="303"/>
        <end position="323"/>
    </location>
</feature>
<feature type="transmembrane region" description="Helical" evidence="8">
    <location>
        <begin position="472"/>
        <end position="492"/>
    </location>
</feature>
<dbReference type="SUPFAM" id="SSF103473">
    <property type="entry name" value="MFS general substrate transporter"/>
    <property type="match status" value="1"/>
</dbReference>
<feature type="transmembrane region" description="Helical" evidence="8">
    <location>
        <begin position="217"/>
        <end position="236"/>
    </location>
</feature>
<dbReference type="Proteomes" id="UP000811619">
    <property type="component" value="Unassembled WGS sequence"/>
</dbReference>
<evidence type="ECO:0000256" key="1">
    <source>
        <dbReference type="ARBA" id="ARBA00004141"/>
    </source>
</evidence>
<feature type="transmembrane region" description="Helical" evidence="8">
    <location>
        <begin position="410"/>
        <end position="433"/>
    </location>
</feature>
<evidence type="ECO:0000256" key="7">
    <source>
        <dbReference type="RuleBase" id="RU003346"/>
    </source>
</evidence>
<sequence>MALRSISSMPSAADVHGVSVLADENHAFEIDKADRGELTAIQGNARFHETVTAAPLNPWSRTSLQLYAILLVAALNATASGFDGSIFSSINAMDQYKAYFHHAELGNMTGSFFTGPICDHFGRRIGIMAGSVLIMVGAAVQTAARDDSYLLGGRFVLGCGVAIGTSSAPTYALELSPPQWRARVVGYYNTFFYTGSILATGVAYAANKTNSQLAFRLPLALQLIPPLLIFTGAIFIPESPRWLTMKGEADKAAGILAKYHGGGQPDHPMVRLQVREFEQSIELQKTSNAWNYRALISTHSARWRFAMMAMMSVFAQLSGNSVLTYYLPSMYRLVGIETTEKRLLLTFVNSIISCAGAVAGSATNDAMGRRTKLWVGSVVLAGLFGGVTGFSSHFGDKTAKVSATFSGGGVAFIFLFGCAYSFVYTPLTATYCAEVLDTATRAKGMGVHVILSNCANLYNTYVTAVALDAIDWRYYLVFVGLNLLYGAVWYVVGVETRGRTLEEMDEVFRAGFPPRAALRKAVMVRREGGRLHGLDGEEGGEG</sequence>
<evidence type="ECO:0000313" key="10">
    <source>
        <dbReference type="EMBL" id="KAG5920410.1"/>
    </source>
</evidence>